<reference evidence="3" key="2">
    <citation type="journal article" date="2009" name="Fungal Genet. Biol.">
        <title>The 2008 update of the Aspergillus nidulans genome annotation: a community effort.</title>
        <authorList>
            <person name="Wortman J.R."/>
            <person name="Gilsenan J.M."/>
            <person name="Joardar V."/>
            <person name="Deegan J."/>
            <person name="Clutterbuck J."/>
            <person name="Andersen M.R."/>
            <person name="Archer D."/>
            <person name="Bencina M."/>
            <person name="Braus G."/>
            <person name="Coutinho P."/>
            <person name="von Dohren H."/>
            <person name="Doonan J."/>
            <person name="Driessen A.J."/>
            <person name="Durek P."/>
            <person name="Espeso E."/>
            <person name="Fekete E."/>
            <person name="Flipphi M."/>
            <person name="Estrada C.G."/>
            <person name="Geysens S."/>
            <person name="Goldman G."/>
            <person name="de Groot P.W."/>
            <person name="Hansen K."/>
            <person name="Harris S.D."/>
            <person name="Heinekamp T."/>
            <person name="Helmstaedt K."/>
            <person name="Henrissat B."/>
            <person name="Hofmann G."/>
            <person name="Homan T."/>
            <person name="Horio T."/>
            <person name="Horiuchi H."/>
            <person name="James S."/>
            <person name="Jones M."/>
            <person name="Karaffa L."/>
            <person name="Karanyi Z."/>
            <person name="Kato M."/>
            <person name="Keller N."/>
            <person name="Kelly D.E."/>
            <person name="Kiel J.A."/>
            <person name="Kim J.M."/>
            <person name="van der Klei I.J."/>
            <person name="Klis F.M."/>
            <person name="Kovalchuk A."/>
            <person name="Krasevec N."/>
            <person name="Kubicek C.P."/>
            <person name="Liu B."/>
            <person name="Maccabe A."/>
            <person name="Meyer V."/>
            <person name="Mirabito P."/>
            <person name="Miskei M."/>
            <person name="Mos M."/>
            <person name="Mullins J."/>
            <person name="Nelson D.R."/>
            <person name="Nielsen J."/>
            <person name="Oakley B.R."/>
            <person name="Osmani S.A."/>
            <person name="Pakula T."/>
            <person name="Paszewski A."/>
            <person name="Paulsen I."/>
            <person name="Pilsyk S."/>
            <person name="Pocsi I."/>
            <person name="Punt P.J."/>
            <person name="Ram A.F."/>
            <person name="Ren Q."/>
            <person name="Robellet X."/>
            <person name="Robson G."/>
            <person name="Seiboth B."/>
            <person name="van Solingen P."/>
            <person name="Specht T."/>
            <person name="Sun J."/>
            <person name="Taheri-Talesh N."/>
            <person name="Takeshita N."/>
            <person name="Ussery D."/>
            <person name="vanKuyk P.A."/>
            <person name="Visser H."/>
            <person name="van de Vondervoort P.J."/>
            <person name="de Vries R.P."/>
            <person name="Walton J."/>
            <person name="Xiang X."/>
            <person name="Xiong Y."/>
            <person name="Zeng A.P."/>
            <person name="Brandt B.W."/>
            <person name="Cornell M.J."/>
            <person name="van den Hondel C.A."/>
            <person name="Visser J."/>
            <person name="Oliver S.G."/>
            <person name="Turner G."/>
        </authorList>
    </citation>
    <scope>GENOME REANNOTATION</scope>
    <source>
        <strain evidence="3">FGSC A4 / ATCC 38163 / CBS 112.46 / NRRL 194 / M139</strain>
    </source>
</reference>
<dbReference type="KEGG" id="ani:ANIA_05396"/>
<gene>
    <name evidence="2" type="ORF">ANIA_05396</name>
</gene>
<feature type="chain" id="PRO_5002993395" evidence="1">
    <location>
        <begin position="24"/>
        <end position="187"/>
    </location>
</feature>
<dbReference type="eggNOG" id="ENOG502T1F7">
    <property type="taxonomic scope" value="Eukaryota"/>
</dbReference>
<protein>
    <submittedName>
        <fullName evidence="2">Uncharacterized protein</fullName>
    </submittedName>
</protein>
<keyword evidence="3" id="KW-1185">Reference proteome</keyword>
<keyword evidence="1" id="KW-0732">Signal</keyword>
<organism evidence="2 3">
    <name type="scientific">Emericella nidulans (strain FGSC A4 / ATCC 38163 / CBS 112.46 / NRRL 194 / M139)</name>
    <name type="common">Aspergillus nidulans</name>
    <dbReference type="NCBI Taxonomy" id="227321"/>
    <lineage>
        <taxon>Eukaryota</taxon>
        <taxon>Fungi</taxon>
        <taxon>Dikarya</taxon>
        <taxon>Ascomycota</taxon>
        <taxon>Pezizomycotina</taxon>
        <taxon>Eurotiomycetes</taxon>
        <taxon>Eurotiomycetidae</taxon>
        <taxon>Eurotiales</taxon>
        <taxon>Aspergillaceae</taxon>
        <taxon>Aspergillus</taxon>
        <taxon>Aspergillus subgen. Nidulantes</taxon>
    </lineage>
</organism>
<evidence type="ECO:0000313" key="3">
    <source>
        <dbReference type="Proteomes" id="UP000000560"/>
    </source>
</evidence>
<dbReference type="EMBL" id="BN001305">
    <property type="protein sequence ID" value="CBF81977.1"/>
    <property type="molecule type" value="Genomic_DNA"/>
</dbReference>
<evidence type="ECO:0000313" key="2">
    <source>
        <dbReference type="EMBL" id="CBF81977.1"/>
    </source>
</evidence>
<dbReference type="HOGENOM" id="CLU_100635_1_0_1"/>
<evidence type="ECO:0000256" key="1">
    <source>
        <dbReference type="SAM" id="SignalP"/>
    </source>
</evidence>
<dbReference type="OMA" id="GDITTKW"/>
<sequence>MLRMFSRALFFAVVCLFVAGASAYPIDDGQDPNTSDAFSLYAYGDGISGLPVFYADGKAQVGDPKLSTAKVTEKIYFTVASASPNTWIAHPKKKEAASFTSDVLMLPSGGSAAGDVVFKPKTSQKVESDTASVFSVYGNYVLINTAGANFYAEKTDVDGVWDLVWSDSGSGYVAITLRTIAPSTESV</sequence>
<feature type="signal peptide" evidence="1">
    <location>
        <begin position="1"/>
        <end position="23"/>
    </location>
</feature>
<dbReference type="InParanoid" id="C8VGM7"/>
<dbReference type="RefSeq" id="XP_663000.2">
    <property type="nucleotide sequence ID" value="XM_657908.2"/>
</dbReference>
<dbReference type="GeneID" id="2871685"/>
<dbReference type="AlphaFoldDB" id="C8VGM7"/>
<dbReference type="Proteomes" id="UP000000560">
    <property type="component" value="Chromosome V"/>
</dbReference>
<proteinExistence type="predicted"/>
<dbReference type="VEuPathDB" id="FungiDB:AN5396"/>
<accession>C8VGM7</accession>
<reference evidence="3" key="1">
    <citation type="journal article" date="2005" name="Nature">
        <title>Sequencing of Aspergillus nidulans and comparative analysis with A. fumigatus and A. oryzae.</title>
        <authorList>
            <person name="Galagan J.E."/>
            <person name="Calvo S.E."/>
            <person name="Cuomo C."/>
            <person name="Ma L.J."/>
            <person name="Wortman J.R."/>
            <person name="Batzoglou S."/>
            <person name="Lee S.I."/>
            <person name="Basturkmen M."/>
            <person name="Spevak C.C."/>
            <person name="Clutterbuck J."/>
            <person name="Kapitonov V."/>
            <person name="Jurka J."/>
            <person name="Scazzocchio C."/>
            <person name="Farman M."/>
            <person name="Butler J."/>
            <person name="Purcell S."/>
            <person name="Harris S."/>
            <person name="Braus G.H."/>
            <person name="Draht O."/>
            <person name="Busch S."/>
            <person name="D'Enfert C."/>
            <person name="Bouchier C."/>
            <person name="Goldman G.H."/>
            <person name="Bell-Pedersen D."/>
            <person name="Griffiths-Jones S."/>
            <person name="Doonan J.H."/>
            <person name="Yu J."/>
            <person name="Vienken K."/>
            <person name="Pain A."/>
            <person name="Freitag M."/>
            <person name="Selker E.U."/>
            <person name="Archer D.B."/>
            <person name="Penalva M.A."/>
            <person name="Oakley B.R."/>
            <person name="Momany M."/>
            <person name="Tanaka T."/>
            <person name="Kumagai T."/>
            <person name="Asai K."/>
            <person name="Machida M."/>
            <person name="Nierman W.C."/>
            <person name="Denning D.W."/>
            <person name="Caddick M."/>
            <person name="Hynes M."/>
            <person name="Paoletti M."/>
            <person name="Fischer R."/>
            <person name="Miller B."/>
            <person name="Dyer P."/>
            <person name="Sachs M.S."/>
            <person name="Osmani S.A."/>
            <person name="Birren B.W."/>
        </authorList>
    </citation>
    <scope>NUCLEOTIDE SEQUENCE [LARGE SCALE GENOMIC DNA]</scope>
    <source>
        <strain evidence="3">FGSC A4 / ATCC 38163 / CBS 112.46 / NRRL 194 / M139</strain>
    </source>
</reference>
<dbReference type="OrthoDB" id="5230873at2759"/>
<name>C8VGM7_EMENI</name>